<evidence type="ECO:0000313" key="1">
    <source>
        <dbReference type="EMBL" id="SVE03477.1"/>
    </source>
</evidence>
<proteinExistence type="predicted"/>
<accession>A0A383A6R4</accession>
<sequence>IVYEPASSSRMNMDITEIVQAAIARGDDSVGLMLSVEQYSSDQIVLASTETQFDANEPEIQLKWSSGTGTPPSQAATILSPANGDVLWDFPSMLADDNPTASWSHPAASSVTDWRLFVYDANDGPWGGVEVIDSRICTTCNFDMSNLTMNDPTQIMDQDERYSWLIQPIQDHMLGPRSAVEDFVVPNDIGGAVNSTDYWVELMNGNAYSTTNIYDVAQGAYLDSCNPNSAYGNTANNLNIGASSGGPACTNAG</sequence>
<feature type="non-terminal residue" evidence="1">
    <location>
        <position position="1"/>
    </location>
</feature>
<reference evidence="1" key="1">
    <citation type="submission" date="2018-05" db="EMBL/GenBank/DDBJ databases">
        <authorList>
            <person name="Lanie J.A."/>
            <person name="Ng W.-L."/>
            <person name="Kazmierczak K.M."/>
            <person name="Andrzejewski T.M."/>
            <person name="Davidsen T.M."/>
            <person name="Wayne K.J."/>
            <person name="Tettelin H."/>
            <person name="Glass J.I."/>
            <person name="Rusch D."/>
            <person name="Podicherti R."/>
            <person name="Tsui H.-C.T."/>
            <person name="Winkler M.E."/>
        </authorList>
    </citation>
    <scope>NUCLEOTIDE SEQUENCE</scope>
</reference>
<name>A0A383A6R4_9ZZZZ</name>
<feature type="non-terminal residue" evidence="1">
    <location>
        <position position="253"/>
    </location>
</feature>
<gene>
    <name evidence="1" type="ORF">METZ01_LOCUS456331</name>
</gene>
<organism evidence="1">
    <name type="scientific">marine metagenome</name>
    <dbReference type="NCBI Taxonomy" id="408172"/>
    <lineage>
        <taxon>unclassified sequences</taxon>
        <taxon>metagenomes</taxon>
        <taxon>ecological metagenomes</taxon>
    </lineage>
</organism>
<protein>
    <submittedName>
        <fullName evidence="1">Uncharacterized protein</fullName>
    </submittedName>
</protein>
<dbReference type="EMBL" id="UINC01189679">
    <property type="protein sequence ID" value="SVE03477.1"/>
    <property type="molecule type" value="Genomic_DNA"/>
</dbReference>
<dbReference type="AlphaFoldDB" id="A0A383A6R4"/>